<feature type="transmembrane region" description="Helical" evidence="1">
    <location>
        <begin position="100"/>
        <end position="125"/>
    </location>
</feature>
<proteinExistence type="predicted"/>
<gene>
    <name evidence="3" type="ORF">RFI_16445</name>
</gene>
<accession>X6N406</accession>
<evidence type="ECO:0000256" key="1">
    <source>
        <dbReference type="SAM" id="Phobius"/>
    </source>
</evidence>
<evidence type="ECO:0000313" key="3">
    <source>
        <dbReference type="EMBL" id="ETO20771.1"/>
    </source>
</evidence>
<evidence type="ECO:0000256" key="2">
    <source>
        <dbReference type="SAM" id="SignalP"/>
    </source>
</evidence>
<reference evidence="3 4" key="1">
    <citation type="journal article" date="2013" name="Curr. Biol.">
        <title>The Genome of the Foraminiferan Reticulomyxa filosa.</title>
        <authorList>
            <person name="Glockner G."/>
            <person name="Hulsmann N."/>
            <person name="Schleicher M."/>
            <person name="Noegel A.A."/>
            <person name="Eichinger L."/>
            <person name="Gallinger C."/>
            <person name="Pawlowski J."/>
            <person name="Sierra R."/>
            <person name="Euteneuer U."/>
            <person name="Pillet L."/>
            <person name="Moustafa A."/>
            <person name="Platzer M."/>
            <person name="Groth M."/>
            <person name="Szafranski K."/>
            <person name="Schliwa M."/>
        </authorList>
    </citation>
    <scope>NUCLEOTIDE SEQUENCE [LARGE SCALE GENOMIC DNA]</scope>
</reference>
<dbReference type="AlphaFoldDB" id="X6N406"/>
<comment type="caution">
    <text evidence="3">The sequence shown here is derived from an EMBL/GenBank/DDBJ whole genome shotgun (WGS) entry which is preliminary data.</text>
</comment>
<keyword evidence="1" id="KW-0812">Transmembrane</keyword>
<organism evidence="3 4">
    <name type="scientific">Reticulomyxa filosa</name>
    <dbReference type="NCBI Taxonomy" id="46433"/>
    <lineage>
        <taxon>Eukaryota</taxon>
        <taxon>Sar</taxon>
        <taxon>Rhizaria</taxon>
        <taxon>Retaria</taxon>
        <taxon>Foraminifera</taxon>
        <taxon>Monothalamids</taxon>
        <taxon>Reticulomyxidae</taxon>
        <taxon>Reticulomyxa</taxon>
    </lineage>
</organism>
<evidence type="ECO:0000313" key="4">
    <source>
        <dbReference type="Proteomes" id="UP000023152"/>
    </source>
</evidence>
<keyword evidence="4" id="KW-1185">Reference proteome</keyword>
<keyword evidence="2" id="KW-0732">Signal</keyword>
<feature type="signal peptide" evidence="2">
    <location>
        <begin position="1"/>
        <end position="20"/>
    </location>
</feature>
<keyword evidence="1" id="KW-1133">Transmembrane helix</keyword>
<feature type="transmembrane region" description="Helical" evidence="1">
    <location>
        <begin position="146"/>
        <end position="168"/>
    </location>
</feature>
<dbReference type="EMBL" id="ASPP01012276">
    <property type="protein sequence ID" value="ETO20771.1"/>
    <property type="molecule type" value="Genomic_DNA"/>
</dbReference>
<name>X6N406_RETFI</name>
<dbReference type="Proteomes" id="UP000023152">
    <property type="component" value="Unassembled WGS sequence"/>
</dbReference>
<protein>
    <submittedName>
        <fullName evidence="3">Uncharacterized protein</fullName>
    </submittedName>
</protein>
<sequence>MVWQAVIYIALVLFVPCGNSQDRENWAAVRWGLFYSTHFWYAATLTFWAFSSVDIHTYPTEVYQQLLKDRQAIETAFSRYVGFFHRVIGTMDDDSNTEGIMYLILIAAAVFTWLAMGVSISTQIYGTGGSTGKAFQKKKSTSLDYGVVYSLFFFGKNFYLTIFCVDLVCCLQC</sequence>
<feature type="chain" id="PRO_5004975709" evidence="2">
    <location>
        <begin position="21"/>
        <end position="173"/>
    </location>
</feature>
<keyword evidence="1" id="KW-0472">Membrane</keyword>